<protein>
    <submittedName>
        <fullName evidence="2">Uncharacterized protein</fullName>
    </submittedName>
</protein>
<evidence type="ECO:0000256" key="1">
    <source>
        <dbReference type="SAM" id="MobiDB-lite"/>
    </source>
</evidence>
<evidence type="ECO:0000313" key="3">
    <source>
        <dbReference type="Proteomes" id="UP000664698"/>
    </source>
</evidence>
<feature type="compositionally biased region" description="Acidic residues" evidence="1">
    <location>
        <begin position="60"/>
        <end position="97"/>
    </location>
</feature>
<comment type="caution">
    <text evidence="2">The sequence shown here is derived from an EMBL/GenBank/DDBJ whole genome shotgun (WGS) entry which is preliminary data.</text>
</comment>
<reference evidence="2 3" key="1">
    <citation type="submission" date="2021-03" db="EMBL/GenBank/DDBJ databases">
        <title>novel species isolated from a fishpond in China.</title>
        <authorList>
            <person name="Lu H."/>
            <person name="Cai Z."/>
        </authorList>
    </citation>
    <scope>NUCLEOTIDE SEQUENCE [LARGE SCALE GENOMIC DNA]</scope>
    <source>
        <strain evidence="2 3">JCM 31546</strain>
    </source>
</reference>
<dbReference type="EMBL" id="JAFKCW010000001">
    <property type="protein sequence ID" value="MBN7799431.1"/>
    <property type="molecule type" value="Genomic_DNA"/>
</dbReference>
<sequence>MKAKISTTDPNQKKSNKELAREAKVTKEDLQALGPKDDNLREDGGDDEELLRRRRKVDFAGEELDVPGSELDDDQEAIGSEDEENNLYSNPDDEEER</sequence>
<name>A0ABS3BMH0_9BACT</name>
<dbReference type="Proteomes" id="UP000664698">
    <property type="component" value="Unassembled WGS sequence"/>
</dbReference>
<feature type="compositionally biased region" description="Polar residues" evidence="1">
    <location>
        <begin position="1"/>
        <end position="10"/>
    </location>
</feature>
<feature type="compositionally biased region" description="Basic and acidic residues" evidence="1">
    <location>
        <begin position="11"/>
        <end position="43"/>
    </location>
</feature>
<evidence type="ECO:0000313" key="2">
    <source>
        <dbReference type="EMBL" id="MBN7799431.1"/>
    </source>
</evidence>
<accession>A0ABS3BMH0</accession>
<dbReference type="RefSeq" id="WP_206568647.1">
    <property type="nucleotide sequence ID" value="NZ_JAFKCW010000001.1"/>
</dbReference>
<gene>
    <name evidence="2" type="ORF">J0A67_01090</name>
</gene>
<organism evidence="2 3">
    <name type="scientific">Algoriphagus aestuariicola</name>
    <dbReference type="NCBI Taxonomy" id="1852016"/>
    <lineage>
        <taxon>Bacteria</taxon>
        <taxon>Pseudomonadati</taxon>
        <taxon>Bacteroidota</taxon>
        <taxon>Cytophagia</taxon>
        <taxon>Cytophagales</taxon>
        <taxon>Cyclobacteriaceae</taxon>
        <taxon>Algoriphagus</taxon>
    </lineage>
</organism>
<keyword evidence="3" id="KW-1185">Reference proteome</keyword>
<proteinExistence type="predicted"/>
<feature type="region of interest" description="Disordered" evidence="1">
    <location>
        <begin position="1"/>
        <end position="97"/>
    </location>
</feature>